<name>A0AAD2G8D3_9STRA</name>
<evidence type="ECO:0000313" key="3">
    <source>
        <dbReference type="EMBL" id="CAJ1966008.1"/>
    </source>
</evidence>
<accession>A0AAD2G8D3</accession>
<protein>
    <submittedName>
        <fullName evidence="3">Uncharacterized protein</fullName>
    </submittedName>
</protein>
<gene>
    <name evidence="3" type="ORF">CYCCA115_LOCUS21592</name>
</gene>
<keyword evidence="1" id="KW-0175">Coiled coil</keyword>
<feature type="compositionally biased region" description="Basic and acidic residues" evidence="2">
    <location>
        <begin position="10"/>
        <end position="20"/>
    </location>
</feature>
<feature type="region of interest" description="Disordered" evidence="2">
    <location>
        <begin position="1"/>
        <end position="40"/>
    </location>
</feature>
<feature type="compositionally biased region" description="Low complexity" evidence="2">
    <location>
        <begin position="210"/>
        <end position="225"/>
    </location>
</feature>
<feature type="coiled-coil region" evidence="1">
    <location>
        <begin position="61"/>
        <end position="128"/>
    </location>
</feature>
<proteinExistence type="predicted"/>
<dbReference type="Proteomes" id="UP001295423">
    <property type="component" value="Unassembled WGS sequence"/>
</dbReference>
<keyword evidence="4" id="KW-1185">Reference proteome</keyword>
<sequence length="327" mass="37134">MVEQQQRGGQAEKEELEPRTTRRNRVMAPAPVEKRPEDAEGEYMHGIEMGSRMMSVAAKRIVLLEQALRESQERNATMEQQMTKFYEDKIAKLHRAQMYSVDRMGQRIDVLEDELMSRTNELEMTREKLCKAVEKVVVLQQEVASFQQQQQPIVDLGSVAEKKEEMKNTQPKKVTTKTSKPKRRSISPEEKSYPSSAGSEGVFEGIVMSKNNNNNNNNKCKNNNNKNKRCKVEPTWDEGAIVPDSYMTSVMDSPTTTSNNKNHQQNNKDAGLSRFFHFGQKNKDATNAAAKPSDLAVRPNVIEDFYEVCSNGSLPDTIMFSGIFKGR</sequence>
<organism evidence="3 4">
    <name type="scientific">Cylindrotheca closterium</name>
    <dbReference type="NCBI Taxonomy" id="2856"/>
    <lineage>
        <taxon>Eukaryota</taxon>
        <taxon>Sar</taxon>
        <taxon>Stramenopiles</taxon>
        <taxon>Ochrophyta</taxon>
        <taxon>Bacillariophyta</taxon>
        <taxon>Bacillariophyceae</taxon>
        <taxon>Bacillariophycidae</taxon>
        <taxon>Bacillariales</taxon>
        <taxon>Bacillariaceae</taxon>
        <taxon>Cylindrotheca</taxon>
    </lineage>
</organism>
<dbReference type="AlphaFoldDB" id="A0AAD2G8D3"/>
<dbReference type="EMBL" id="CAKOGP040002247">
    <property type="protein sequence ID" value="CAJ1966008.1"/>
    <property type="molecule type" value="Genomic_DNA"/>
</dbReference>
<comment type="caution">
    <text evidence="3">The sequence shown here is derived from an EMBL/GenBank/DDBJ whole genome shotgun (WGS) entry which is preliminary data.</text>
</comment>
<feature type="region of interest" description="Disordered" evidence="2">
    <location>
        <begin position="161"/>
        <end position="199"/>
    </location>
</feature>
<evidence type="ECO:0000256" key="1">
    <source>
        <dbReference type="SAM" id="Coils"/>
    </source>
</evidence>
<evidence type="ECO:0000313" key="4">
    <source>
        <dbReference type="Proteomes" id="UP001295423"/>
    </source>
</evidence>
<reference evidence="3" key="1">
    <citation type="submission" date="2023-08" db="EMBL/GenBank/DDBJ databases">
        <authorList>
            <person name="Audoor S."/>
            <person name="Bilcke G."/>
        </authorList>
    </citation>
    <scope>NUCLEOTIDE SEQUENCE</scope>
</reference>
<evidence type="ECO:0000256" key="2">
    <source>
        <dbReference type="SAM" id="MobiDB-lite"/>
    </source>
</evidence>
<feature type="region of interest" description="Disordered" evidence="2">
    <location>
        <begin position="210"/>
        <end position="229"/>
    </location>
</feature>